<feature type="active site" description="Proton donor/acceptor" evidence="5">
    <location>
        <position position="146"/>
    </location>
</feature>
<dbReference type="GO" id="GO:0034477">
    <property type="term" value="P:U6 snRNA 3'-end processing"/>
    <property type="evidence" value="ECO:0007669"/>
    <property type="project" value="UniProtKB-UniRule"/>
</dbReference>
<comment type="subcellular location">
    <subcellularLocation>
        <location evidence="5">Nucleus</location>
    </subcellularLocation>
</comment>
<accession>A0A178ZV16</accession>
<dbReference type="GO" id="GO:0016829">
    <property type="term" value="F:lyase activity"/>
    <property type="evidence" value="ECO:0007669"/>
    <property type="project" value="UniProtKB-KW"/>
</dbReference>
<evidence type="ECO:0000256" key="1">
    <source>
        <dbReference type="ARBA" id="ARBA00022722"/>
    </source>
</evidence>
<gene>
    <name evidence="5" type="primary">USB1</name>
    <name evidence="7" type="ORF">AYL99_02759</name>
</gene>
<comment type="similarity">
    <text evidence="5">Belongs to the 2H phosphoesterase superfamily. USB1 family.</text>
</comment>
<keyword evidence="3" id="KW-0456">Lyase</keyword>
<comment type="caution">
    <text evidence="7">The sequence shown here is derived from an EMBL/GenBank/DDBJ whole genome shotgun (WGS) entry which is preliminary data.</text>
</comment>
<name>A0A178ZV16_9EURO</name>
<dbReference type="GO" id="GO:0005634">
    <property type="term" value="C:nucleus"/>
    <property type="evidence" value="ECO:0007669"/>
    <property type="project" value="UniProtKB-SubCell"/>
</dbReference>
<protein>
    <recommendedName>
        <fullName evidence="5">U6 snRNA phosphodiesterase</fullName>
        <ecNumber evidence="5">3.1.4.-</ecNumber>
    </recommendedName>
</protein>
<reference evidence="7 8" key="1">
    <citation type="submission" date="2016-04" db="EMBL/GenBank/DDBJ databases">
        <title>Draft genome of Fonsecaea erecta CBS 125763.</title>
        <authorList>
            <person name="Weiss V.A."/>
            <person name="Vicente V.A."/>
            <person name="Raittz R.T."/>
            <person name="Moreno L.F."/>
            <person name="De Souza E.M."/>
            <person name="Pedrosa F.O."/>
            <person name="Steffens M.B."/>
            <person name="Faoro H."/>
            <person name="Tadra-Sfeir M.Z."/>
            <person name="Najafzadeh M.J."/>
            <person name="Felipe M.S."/>
            <person name="Teixeira M."/>
            <person name="Sun J."/>
            <person name="Xi L."/>
            <person name="Gomes R."/>
            <person name="De Azevedo C.M."/>
            <person name="Salgado C.G."/>
            <person name="Da Silva M.B."/>
            <person name="Nascimento M.F."/>
            <person name="Queiroz-Telles F."/>
            <person name="Attili D.S."/>
            <person name="Gorbushina A."/>
        </authorList>
    </citation>
    <scope>NUCLEOTIDE SEQUENCE [LARGE SCALE GENOMIC DNA]</scope>
    <source>
        <strain evidence="7 8">CBS 125763</strain>
    </source>
</reference>
<feature type="compositionally biased region" description="Pro residues" evidence="6">
    <location>
        <begin position="46"/>
        <end position="55"/>
    </location>
</feature>
<dbReference type="EMBL" id="LVYI01000002">
    <property type="protein sequence ID" value="OAP63532.1"/>
    <property type="molecule type" value="Genomic_DNA"/>
</dbReference>
<proteinExistence type="inferred from homology"/>
<feature type="active site" description="Proton donor/acceptor" evidence="5">
    <location>
        <position position="261"/>
    </location>
</feature>
<organism evidence="7 8">
    <name type="scientific">Fonsecaea erecta</name>
    <dbReference type="NCBI Taxonomy" id="1367422"/>
    <lineage>
        <taxon>Eukaryota</taxon>
        <taxon>Fungi</taxon>
        <taxon>Dikarya</taxon>
        <taxon>Ascomycota</taxon>
        <taxon>Pezizomycotina</taxon>
        <taxon>Eurotiomycetes</taxon>
        <taxon>Chaetothyriomycetidae</taxon>
        <taxon>Chaetothyriales</taxon>
        <taxon>Herpotrichiellaceae</taxon>
        <taxon>Fonsecaea</taxon>
    </lineage>
</organism>
<comment type="function">
    <text evidence="5">Phosphodiesterase responsible for the U6 snRNA 3' end processing. Acts as an exoribonuclease (RNase) responsible for trimming the poly(U) tract of the last nucleotides in the pre-U6 snRNA molecule, leading to the formation of mature U6 snRNA.</text>
</comment>
<dbReference type="Pfam" id="PF09749">
    <property type="entry name" value="HVSL"/>
    <property type="match status" value="1"/>
</dbReference>
<feature type="region of interest" description="Disordered" evidence="6">
    <location>
        <begin position="1"/>
        <end position="60"/>
    </location>
</feature>
<keyword evidence="1 5" id="KW-0540">Nuclease</keyword>
<evidence type="ECO:0000256" key="2">
    <source>
        <dbReference type="ARBA" id="ARBA00022801"/>
    </source>
</evidence>
<dbReference type="Gene3D" id="3.90.1140.10">
    <property type="entry name" value="Cyclic phosphodiesterase"/>
    <property type="match status" value="1"/>
</dbReference>
<dbReference type="InterPro" id="IPR027521">
    <property type="entry name" value="Usb1"/>
</dbReference>
<dbReference type="AlphaFoldDB" id="A0A178ZV16"/>
<evidence type="ECO:0000256" key="5">
    <source>
        <dbReference type="HAMAP-Rule" id="MF_03040"/>
    </source>
</evidence>
<dbReference type="RefSeq" id="XP_018696899.1">
    <property type="nucleotide sequence ID" value="XM_018834275.1"/>
</dbReference>
<keyword evidence="4 5" id="KW-0539">Nucleus</keyword>
<dbReference type="Proteomes" id="UP000078343">
    <property type="component" value="Unassembled WGS sequence"/>
</dbReference>
<feature type="compositionally biased region" description="Polar residues" evidence="6">
    <location>
        <begin position="8"/>
        <end position="17"/>
    </location>
</feature>
<evidence type="ECO:0000256" key="4">
    <source>
        <dbReference type="ARBA" id="ARBA00023242"/>
    </source>
</evidence>
<dbReference type="EC" id="3.1.4.-" evidence="5"/>
<dbReference type="PANTHER" id="PTHR13522">
    <property type="entry name" value="U6 SNRNA PHOSPHODIESTERASE 1"/>
    <property type="match status" value="1"/>
</dbReference>
<dbReference type="STRING" id="1367422.A0A178ZV16"/>
<dbReference type="PANTHER" id="PTHR13522:SF3">
    <property type="entry name" value="U6 SNRNA PHOSPHODIESTERASE 1"/>
    <property type="match status" value="1"/>
</dbReference>
<evidence type="ECO:0000256" key="3">
    <source>
        <dbReference type="ARBA" id="ARBA00023239"/>
    </source>
</evidence>
<feature type="compositionally biased region" description="Basic and acidic residues" evidence="6">
    <location>
        <begin position="18"/>
        <end position="27"/>
    </location>
</feature>
<dbReference type="OrthoDB" id="49151at2759"/>
<dbReference type="GO" id="GO:1990838">
    <property type="term" value="F:poly(U)-specific exoribonuclease activity, producing 3' uridine cyclic phosphate ends"/>
    <property type="evidence" value="ECO:0007669"/>
    <property type="project" value="UniProtKB-UniRule"/>
</dbReference>
<dbReference type="GeneID" id="30006929"/>
<sequence length="319" mass="35964">MVLVEYPDSSSESGDQDTATKHIEQRSGKRKAEHIEQGGPESSRAKPPPPPPPLPSSFHSLYATNVRSSTTDDPSLHAGRTRQVPHAVGNWPTHIYLEWYPSRCWLGILDRVIQSAGLAVGPAQEDSKPHVHSFLRSELGVQLPLHISLSAPLVLKTEQRDPFQTHLESRLRQGRIKPFTVQVSGLDWVANHDKTRFFLVLKLMKPGDDELNRLLSICNAIARQFSLPRLYEERCDTPARLQSQPPSKTIREMADKSDAFHISIAWTLVEPDYHARQELHRLADDKLRVLKVSFPRLKLKIGNSVIDSPFATSYEGEES</sequence>
<evidence type="ECO:0000313" key="8">
    <source>
        <dbReference type="Proteomes" id="UP000078343"/>
    </source>
</evidence>
<evidence type="ECO:0000256" key="6">
    <source>
        <dbReference type="SAM" id="MobiDB-lite"/>
    </source>
</evidence>
<keyword evidence="8" id="KW-1185">Reference proteome</keyword>
<dbReference type="HAMAP" id="MF_03040">
    <property type="entry name" value="USB1"/>
    <property type="match status" value="1"/>
</dbReference>
<evidence type="ECO:0000313" key="7">
    <source>
        <dbReference type="EMBL" id="OAP63532.1"/>
    </source>
</evidence>
<keyword evidence="2 5" id="KW-0378">Hydrolase</keyword>